<evidence type="ECO:0000256" key="2">
    <source>
        <dbReference type="ARBA" id="ARBA00022640"/>
    </source>
</evidence>
<dbReference type="Pfam" id="PF01824">
    <property type="entry name" value="MatK_N"/>
    <property type="match status" value="1"/>
</dbReference>
<keyword evidence="7 10" id="KW-0150">Chloroplast</keyword>
<evidence type="ECO:0000256" key="4">
    <source>
        <dbReference type="ARBA" id="ARBA00022694"/>
    </source>
</evidence>
<dbReference type="InterPro" id="IPR024942">
    <property type="entry name" value="Maturase_MatK_N"/>
</dbReference>
<keyword evidence="2 7" id="KW-0934">Plastid</keyword>
<comment type="subcellular location">
    <subcellularLocation>
        <location evidence="6">Plastid</location>
        <location evidence="6">Chloroplast</location>
    </subcellularLocation>
</comment>
<evidence type="ECO:0000256" key="7">
    <source>
        <dbReference type="RuleBase" id="RU004226"/>
    </source>
</evidence>
<dbReference type="GeneID" id="41834155"/>
<evidence type="ECO:0000256" key="3">
    <source>
        <dbReference type="ARBA" id="ARBA00022664"/>
    </source>
</evidence>
<feature type="domain" description="Maturase MatK N-terminal" evidence="9">
    <location>
        <begin position="1"/>
        <end position="330"/>
    </location>
</feature>
<dbReference type="EMBL" id="MN380709">
    <property type="protein sequence ID" value="QEJ87906.1"/>
    <property type="molecule type" value="Genomic_DNA"/>
</dbReference>
<evidence type="ECO:0000256" key="5">
    <source>
        <dbReference type="ARBA" id="ARBA00022884"/>
    </source>
</evidence>
<reference evidence="10" key="2">
    <citation type="submission" date="2019-08" db="EMBL/GenBank/DDBJ databases">
        <authorList>
            <person name="Fu C."/>
            <person name="Mo Z."/>
            <person name="Yang J."/>
            <person name="Ge X."/>
            <person name="Li D."/>
            <person name="Xiang J."/>
            <person name="Gao L."/>
        </authorList>
    </citation>
    <scope>NUCLEOTIDE SEQUENCE</scope>
    <source>
        <strain evidence="10">Y492</strain>
    </source>
</reference>
<reference evidence="10" key="1">
    <citation type="journal article" date="2019" name="Mol. Phylogenet. Evol.">
        <title>Plastid phylogenomics and biogeographic analysis support a trans-Tethyan origin and rapid early radiation of Cornales in the Mid-Cretaceous.</title>
        <authorList>
            <person name="Fu C.N."/>
            <person name="Mo Z.Q."/>
            <person name="Yang J.B."/>
            <person name="Ge X.J."/>
            <person name="Li D.Z."/>
            <person name="Jenny Xiang Q.Y."/>
            <person name="Gao L.M."/>
        </authorList>
    </citation>
    <scope>NUCLEOTIDE SEQUENCE</scope>
    <source>
        <strain evidence="10">Y492</strain>
    </source>
</reference>
<protein>
    <recommendedName>
        <fullName evidence="6">Maturase K</fullName>
    </recommendedName>
    <alternativeName>
        <fullName evidence="6">Intron maturase</fullName>
    </alternativeName>
</protein>
<dbReference type="PANTHER" id="PTHR34811:SF1">
    <property type="entry name" value="MATURASE K"/>
    <property type="match status" value="1"/>
</dbReference>
<dbReference type="GO" id="GO:0008033">
    <property type="term" value="P:tRNA processing"/>
    <property type="evidence" value="ECO:0007669"/>
    <property type="project" value="UniProtKB-KW"/>
</dbReference>
<evidence type="ECO:0000259" key="9">
    <source>
        <dbReference type="Pfam" id="PF01824"/>
    </source>
</evidence>
<keyword evidence="4 6" id="KW-0819">tRNA processing</keyword>
<dbReference type="PANTHER" id="PTHR34811">
    <property type="entry name" value="MATURASE K"/>
    <property type="match status" value="1"/>
</dbReference>
<evidence type="ECO:0000313" key="10">
    <source>
        <dbReference type="EMBL" id="QEJ87906.1"/>
    </source>
</evidence>
<dbReference type="AlphaFoldDB" id="A0A5C0QF21"/>
<sequence length="501" mass="60500">MEELRRYFKIKIYQKHDFIYPLIFQEYIYALAHDHGLNINKNRSISIHLENECSTDKYSVLSIKRLITRMYQQNHWIIYVNDSNPVFGNKNKYNNQILYDGFVVILEIPFFLQLIQGKKSLNIHNFHSIHSIFTFLEDKYIYIRYVLDILIPYPIHLELLVQILRFWLKDVSSLHLLRFFLHQYYYFKNFSSSKRLNSYISGRNIRFFLFLYNFYVFEYESILVFLCQHFSHLRLTSYEILLERIFFYGKIDHLGELDGSHIRLWLFKEHNIHYTRFQGKALIALKGTHFLIKKWKKYLFNCWQCHFSVWAEPRNIYINPFYNHSIDFMGYVSNVQLVYSIARSQMFERSFLIDNAINIKKFHTIAPISPLIGSLVKAQFCNVLGQPISKPVWSDLSDFDIITRFGRIYKNFSHYYTGCSKKNIVYRVKYIFRLSCLRTLARKHKTTIRSQLKKFGLKLLEEFVTEEEQFCSSIASSNSQEFYRIRIWHLDIIFINDLISY</sequence>
<keyword evidence="3 6" id="KW-0507">mRNA processing</keyword>
<keyword evidence="5 6" id="KW-0694">RNA-binding</keyword>
<dbReference type="Pfam" id="PF01348">
    <property type="entry name" value="Intron_maturas2"/>
    <property type="match status" value="1"/>
</dbReference>
<comment type="function">
    <text evidence="6 7">Usually encoded in the trnK tRNA gene intron. Probably assists in splicing its own and other chloroplast group II introns.</text>
</comment>
<dbReference type="GO" id="GO:0006397">
    <property type="term" value="P:mRNA processing"/>
    <property type="evidence" value="ECO:0007669"/>
    <property type="project" value="UniProtKB-KW"/>
</dbReference>
<dbReference type="GO" id="GO:0008380">
    <property type="term" value="P:RNA splicing"/>
    <property type="evidence" value="ECO:0007669"/>
    <property type="project" value="UniProtKB-UniRule"/>
</dbReference>
<organism evidence="10">
    <name type="scientific">Hydrostachys polymorpha</name>
    <dbReference type="NCBI Taxonomy" id="228628"/>
    <lineage>
        <taxon>Eukaryota</taxon>
        <taxon>Viridiplantae</taxon>
        <taxon>Streptophyta</taxon>
        <taxon>Embryophyta</taxon>
        <taxon>Tracheophyta</taxon>
        <taxon>Spermatophyta</taxon>
        <taxon>Magnoliopsida</taxon>
        <taxon>eudicotyledons</taxon>
        <taxon>Gunneridae</taxon>
        <taxon>Pentapetalae</taxon>
        <taxon>asterids</taxon>
        <taxon>Cornales</taxon>
        <taxon>Hydrostachyaceae</taxon>
        <taxon>Hydrostachys</taxon>
    </lineage>
</organism>
<evidence type="ECO:0000259" key="8">
    <source>
        <dbReference type="Pfam" id="PF01348"/>
    </source>
</evidence>
<dbReference type="InterPro" id="IPR024937">
    <property type="entry name" value="Domain_X"/>
</dbReference>
<evidence type="ECO:0000256" key="6">
    <source>
        <dbReference type="HAMAP-Rule" id="MF_01390"/>
    </source>
</evidence>
<gene>
    <name evidence="6 10" type="primary">matK</name>
</gene>
<comment type="similarity">
    <text evidence="1 6">Belongs to the intron maturase 2 family. MatK subfamily.</text>
</comment>
<feature type="domain" description="Domain X" evidence="8">
    <location>
        <begin position="360"/>
        <end position="471"/>
    </location>
</feature>
<dbReference type="RefSeq" id="YP_009699876.1">
    <property type="nucleotide sequence ID" value="NC_044847.1"/>
</dbReference>
<name>A0A5C0QF21_9ASTE</name>
<dbReference type="InterPro" id="IPR002866">
    <property type="entry name" value="Maturase_MatK"/>
</dbReference>
<accession>A0A5C0QF21</accession>
<dbReference type="GO" id="GO:0003723">
    <property type="term" value="F:RNA binding"/>
    <property type="evidence" value="ECO:0007669"/>
    <property type="project" value="UniProtKB-KW"/>
</dbReference>
<evidence type="ECO:0000256" key="1">
    <source>
        <dbReference type="ARBA" id="ARBA00006621"/>
    </source>
</evidence>
<dbReference type="HAMAP" id="MF_01390">
    <property type="entry name" value="MatK"/>
    <property type="match status" value="1"/>
</dbReference>
<geneLocation type="chloroplast" evidence="10"/>
<dbReference type="GO" id="GO:0009507">
    <property type="term" value="C:chloroplast"/>
    <property type="evidence" value="ECO:0007669"/>
    <property type="project" value="UniProtKB-SubCell"/>
</dbReference>
<proteinExistence type="inferred from homology"/>